<dbReference type="GO" id="GO:0006259">
    <property type="term" value="P:DNA metabolic process"/>
    <property type="evidence" value="ECO:0007669"/>
    <property type="project" value="InterPro"/>
</dbReference>
<comment type="caution">
    <text evidence="1">The sequence shown here is derived from an EMBL/GenBank/DDBJ whole genome shotgun (WGS) entry which is preliminary data.</text>
</comment>
<dbReference type="Pfam" id="PF03837">
    <property type="entry name" value="RecT"/>
    <property type="match status" value="1"/>
</dbReference>
<sequence>MKYSKTYAKNKSFYIASFDEMALKTVLTSLLRKWGIMSVELQQAYKSDQAVITTNDEKIYIDNDATFTQNKGHINDEILSNNIKLYTPPNDEIVDINDNVVKEEDISNVVPTVNNNNDEEWATW</sequence>
<proteinExistence type="predicted"/>
<organism evidence="1 2">
    <name type="scientific">Spiroplasma poulsonii</name>
    <dbReference type="NCBI Taxonomy" id="2138"/>
    <lineage>
        <taxon>Bacteria</taxon>
        <taxon>Bacillati</taxon>
        <taxon>Mycoplasmatota</taxon>
        <taxon>Mollicutes</taxon>
        <taxon>Entomoplasmatales</taxon>
        <taxon>Spiroplasmataceae</taxon>
        <taxon>Spiroplasma</taxon>
    </lineage>
</organism>
<dbReference type="GO" id="GO:0003677">
    <property type="term" value="F:DNA binding"/>
    <property type="evidence" value="ECO:0007669"/>
    <property type="project" value="InterPro"/>
</dbReference>
<gene>
    <name evidence="1" type="ORF">SMSRO_SF024980</name>
</gene>
<name>A0A2P6F9U5_9MOLU</name>
<evidence type="ECO:0000313" key="1">
    <source>
        <dbReference type="EMBL" id="PQM30219.1"/>
    </source>
</evidence>
<accession>A0A2P6F9U5</accession>
<dbReference type="EMBL" id="JTLV02000003">
    <property type="protein sequence ID" value="PQM30219.1"/>
    <property type="molecule type" value="Genomic_DNA"/>
</dbReference>
<dbReference type="AlphaFoldDB" id="A0A2P6F9U5"/>
<keyword evidence="2" id="KW-1185">Reference proteome</keyword>
<dbReference type="InterPro" id="IPR018330">
    <property type="entry name" value="RecT_fam"/>
</dbReference>
<dbReference type="Proteomes" id="UP000031565">
    <property type="component" value="Unassembled WGS sequence"/>
</dbReference>
<protein>
    <submittedName>
        <fullName evidence="1">RecT family</fullName>
    </submittedName>
</protein>
<reference evidence="1 2" key="1">
    <citation type="journal article" date="2015" name="MBio">
        <title>Genome sequence of the Drosophila melanogaster male-killing Spiroplasma strain MSRO endosymbiont.</title>
        <authorList>
            <person name="Paredes J.C."/>
            <person name="Herren J.K."/>
            <person name="Schupfer F."/>
            <person name="Marin R."/>
            <person name="Claverol S."/>
            <person name="Kuo C.H."/>
            <person name="Lemaitre B."/>
            <person name="Beven L."/>
        </authorList>
    </citation>
    <scope>NUCLEOTIDE SEQUENCE [LARGE SCALE GENOMIC DNA]</scope>
    <source>
        <strain evidence="1 2">MSRO</strain>
    </source>
</reference>
<evidence type="ECO:0000313" key="2">
    <source>
        <dbReference type="Proteomes" id="UP000031565"/>
    </source>
</evidence>